<organism evidence="1">
    <name type="scientific">Lepeophtheirus salmonis</name>
    <name type="common">Salmon louse</name>
    <name type="synonym">Caligus salmonis</name>
    <dbReference type="NCBI Taxonomy" id="72036"/>
    <lineage>
        <taxon>Eukaryota</taxon>
        <taxon>Metazoa</taxon>
        <taxon>Ecdysozoa</taxon>
        <taxon>Arthropoda</taxon>
        <taxon>Crustacea</taxon>
        <taxon>Multicrustacea</taxon>
        <taxon>Hexanauplia</taxon>
        <taxon>Copepoda</taxon>
        <taxon>Siphonostomatoida</taxon>
        <taxon>Caligidae</taxon>
        <taxon>Lepeophtheirus</taxon>
    </lineage>
</organism>
<protein>
    <submittedName>
        <fullName evidence="1">Uncharacterized protein</fullName>
    </submittedName>
</protein>
<dbReference type="EMBL" id="HACA01009091">
    <property type="protein sequence ID" value="CDW26452.1"/>
    <property type="molecule type" value="Transcribed_RNA"/>
</dbReference>
<accession>A0A0K2TLB7</accession>
<dbReference type="AlphaFoldDB" id="A0A0K2TLB7"/>
<feature type="non-terminal residue" evidence="1">
    <location>
        <position position="1"/>
    </location>
</feature>
<name>A0A0K2TLB7_LEPSM</name>
<reference evidence="1" key="1">
    <citation type="submission" date="2014-05" db="EMBL/GenBank/DDBJ databases">
        <authorList>
            <person name="Chronopoulou M."/>
        </authorList>
    </citation>
    <scope>NUCLEOTIDE SEQUENCE</scope>
    <source>
        <tissue evidence="1">Whole organism</tissue>
    </source>
</reference>
<sequence>EIDVWTFEYLLRRVQSTTNRTPLLPSLLTKNARLIHSIGACFPDLWESNLLSNGSYRCSDSSAKPLKDPFSISEKNWSIVLYRRTYSRSRLTSILLFK</sequence>
<proteinExistence type="predicted"/>
<evidence type="ECO:0000313" key="1">
    <source>
        <dbReference type="EMBL" id="CDW26452.1"/>
    </source>
</evidence>